<keyword evidence="4" id="KW-0378">Hydrolase</keyword>
<evidence type="ECO:0000259" key="3">
    <source>
        <dbReference type="Pfam" id="PF01551"/>
    </source>
</evidence>
<proteinExistence type="predicted"/>
<reference evidence="5" key="1">
    <citation type="journal article" date="2019" name="Int. J. Syst. Evol. Microbiol.">
        <title>The Global Catalogue of Microorganisms (GCM) 10K type strain sequencing project: providing services to taxonomists for standard genome sequencing and annotation.</title>
        <authorList>
            <consortium name="The Broad Institute Genomics Platform"/>
            <consortium name="The Broad Institute Genome Sequencing Center for Infectious Disease"/>
            <person name="Wu L."/>
            <person name="Ma J."/>
        </authorList>
    </citation>
    <scope>NUCLEOTIDE SEQUENCE [LARGE SCALE GENOMIC DNA]</scope>
    <source>
        <strain evidence="5">KCTC 52042</strain>
    </source>
</reference>
<dbReference type="CDD" id="cd12797">
    <property type="entry name" value="M23_peptidase"/>
    <property type="match status" value="1"/>
</dbReference>
<feature type="coiled-coil region" evidence="2">
    <location>
        <begin position="25"/>
        <end position="122"/>
    </location>
</feature>
<accession>A0ABW5JE55</accession>
<dbReference type="InterPro" id="IPR050570">
    <property type="entry name" value="Cell_wall_metabolism_enzyme"/>
</dbReference>
<evidence type="ECO:0000313" key="4">
    <source>
        <dbReference type="EMBL" id="MFD2530991.1"/>
    </source>
</evidence>
<dbReference type="InterPro" id="IPR016047">
    <property type="entry name" value="M23ase_b-sheet_dom"/>
</dbReference>
<evidence type="ECO:0000256" key="1">
    <source>
        <dbReference type="ARBA" id="ARBA00022729"/>
    </source>
</evidence>
<dbReference type="SUPFAM" id="SSF51261">
    <property type="entry name" value="Duplicated hybrid motif"/>
    <property type="match status" value="1"/>
</dbReference>
<dbReference type="Gene3D" id="6.10.250.3150">
    <property type="match status" value="1"/>
</dbReference>
<sequence>MRFSNYIKAVITVLVVILLSSNLFAQTYQERREQLLRDQENTRAEINVLEARIKNYQQRVNQAEERFDRSYEQFQSLNNLIALQDDKINSLQEEQNQIDAEIALTEKEIELRELELEQLIENYKQIVLYAYKNGRSGNLEMLLTSESINQMLVRSNYLRRFDEQKTKQADAISQAKRELDRVKKNLEDSYSRNRQVLTEIQQEKNELASQRQQQEQTVEEIKQERSTWLTELRKTREAKEGLENTFRELEQAEAEAEAERLRKLEQARNIADADRREREVQRYSSASSGNSAVSNAELSMFEESFAKAKGQLPWPVESKTIARKFGRTRNPLYGTVTENDGINIVSEAGSEVRVVSEGYVLNILPLRGYGDVVVVKHGSYYSVYGNLSRIDVEVGEVLSQGGVVGRSGTSQSELGEVLFFAVRVDREFVNPETWLSGR</sequence>
<keyword evidence="5" id="KW-1185">Reference proteome</keyword>
<dbReference type="PANTHER" id="PTHR21666:SF289">
    <property type="entry name" value="L-ALA--D-GLU ENDOPEPTIDASE"/>
    <property type="match status" value="1"/>
</dbReference>
<dbReference type="GO" id="GO:0016787">
    <property type="term" value="F:hydrolase activity"/>
    <property type="evidence" value="ECO:0007669"/>
    <property type="project" value="UniProtKB-KW"/>
</dbReference>
<dbReference type="PANTHER" id="PTHR21666">
    <property type="entry name" value="PEPTIDASE-RELATED"/>
    <property type="match status" value="1"/>
</dbReference>
<dbReference type="Gene3D" id="2.70.70.10">
    <property type="entry name" value="Glucose Permease (Domain IIA)"/>
    <property type="match status" value="1"/>
</dbReference>
<name>A0ABW5JE55_9BACT</name>
<comment type="caution">
    <text evidence="4">The sequence shown here is derived from an EMBL/GenBank/DDBJ whole genome shotgun (WGS) entry which is preliminary data.</text>
</comment>
<organism evidence="4 5">
    <name type="scientific">Gracilimonas halophila</name>
    <dbReference type="NCBI Taxonomy" id="1834464"/>
    <lineage>
        <taxon>Bacteria</taxon>
        <taxon>Pseudomonadati</taxon>
        <taxon>Balneolota</taxon>
        <taxon>Balneolia</taxon>
        <taxon>Balneolales</taxon>
        <taxon>Balneolaceae</taxon>
        <taxon>Gracilimonas</taxon>
    </lineage>
</organism>
<evidence type="ECO:0000256" key="2">
    <source>
        <dbReference type="SAM" id="Coils"/>
    </source>
</evidence>
<dbReference type="EMBL" id="JBHULI010000001">
    <property type="protein sequence ID" value="MFD2530991.1"/>
    <property type="molecule type" value="Genomic_DNA"/>
</dbReference>
<keyword evidence="2" id="KW-0175">Coiled coil</keyword>
<dbReference type="InterPro" id="IPR011055">
    <property type="entry name" value="Dup_hybrid_motif"/>
</dbReference>
<keyword evidence="1" id="KW-0732">Signal</keyword>
<feature type="coiled-coil region" evidence="2">
    <location>
        <begin position="165"/>
        <end position="274"/>
    </location>
</feature>
<dbReference type="RefSeq" id="WP_390297183.1">
    <property type="nucleotide sequence ID" value="NZ_JBHULI010000001.1"/>
</dbReference>
<feature type="domain" description="M23ase beta-sheet core" evidence="3">
    <location>
        <begin position="339"/>
        <end position="431"/>
    </location>
</feature>
<dbReference type="Proteomes" id="UP001597460">
    <property type="component" value="Unassembled WGS sequence"/>
</dbReference>
<protein>
    <submittedName>
        <fullName evidence="4">Murein hydrolase activator EnvC family protein</fullName>
    </submittedName>
</protein>
<evidence type="ECO:0000313" key="5">
    <source>
        <dbReference type="Proteomes" id="UP001597460"/>
    </source>
</evidence>
<gene>
    <name evidence="4" type="ORF">ACFSVN_00865</name>
</gene>
<dbReference type="Pfam" id="PF01551">
    <property type="entry name" value="Peptidase_M23"/>
    <property type="match status" value="1"/>
</dbReference>